<evidence type="ECO:0000313" key="2">
    <source>
        <dbReference type="EMBL" id="MEE7494748.1"/>
    </source>
</evidence>
<dbReference type="InterPro" id="IPR000782">
    <property type="entry name" value="FAS1_domain"/>
</dbReference>
<dbReference type="Gene3D" id="2.30.180.10">
    <property type="entry name" value="FAS1 domain"/>
    <property type="match status" value="1"/>
</dbReference>
<feature type="domain" description="FAS1" evidence="1">
    <location>
        <begin position="4"/>
        <end position="68"/>
    </location>
</feature>
<evidence type="ECO:0000259" key="1">
    <source>
        <dbReference type="PROSITE" id="PS50213"/>
    </source>
</evidence>
<reference evidence="2 3" key="1">
    <citation type="journal article" date="2012" name="Genet. Mol. Biol.">
        <title>Analysis of 16S rRNA and mxaF genes revealing insights into Methylobacterium niche-specific plant association.</title>
        <authorList>
            <person name="Dourado M.N."/>
            <person name="Andreote F.D."/>
            <person name="Dini-Andreote F."/>
            <person name="Conti R."/>
            <person name="Araujo J.M."/>
            <person name="Araujo W.L."/>
        </authorList>
    </citation>
    <scope>NUCLEOTIDE SEQUENCE [LARGE SCALE GENOMIC DNA]</scope>
    <source>
        <strain evidence="2 3">TC3-10</strain>
    </source>
</reference>
<dbReference type="InterPro" id="IPR036378">
    <property type="entry name" value="FAS1_dom_sf"/>
</dbReference>
<dbReference type="EMBL" id="MLCA01000017">
    <property type="protein sequence ID" value="MEE7494748.1"/>
    <property type="molecule type" value="Genomic_DNA"/>
</dbReference>
<name>A0ABU7TZ07_9HYPH</name>
<accession>A0ABU7TZ07</accession>
<organism evidence="2 3">
    <name type="scientific">Methylobacterium oryzae</name>
    <dbReference type="NCBI Taxonomy" id="334852"/>
    <lineage>
        <taxon>Bacteria</taxon>
        <taxon>Pseudomonadati</taxon>
        <taxon>Pseudomonadota</taxon>
        <taxon>Alphaproteobacteria</taxon>
        <taxon>Hyphomicrobiales</taxon>
        <taxon>Methylobacteriaceae</taxon>
        <taxon>Methylobacterium</taxon>
    </lineage>
</organism>
<comment type="caution">
    <text evidence="2">The sequence shown here is derived from an EMBL/GenBank/DDBJ whole genome shotgun (WGS) entry which is preliminary data.</text>
</comment>
<dbReference type="PROSITE" id="PS50213">
    <property type="entry name" value="FAS1"/>
    <property type="match status" value="1"/>
</dbReference>
<evidence type="ECO:0000313" key="3">
    <source>
        <dbReference type="Proteomes" id="UP001355206"/>
    </source>
</evidence>
<dbReference type="RefSeq" id="WP_331304664.1">
    <property type="nucleotide sequence ID" value="NZ_MLCA01000017.1"/>
</dbReference>
<dbReference type="SUPFAM" id="SSF82153">
    <property type="entry name" value="FAS1 domain"/>
    <property type="match status" value="1"/>
</dbReference>
<protein>
    <recommendedName>
        <fullName evidence="1">FAS1 domain-containing protein</fullName>
    </recommendedName>
</protein>
<keyword evidence="3" id="KW-1185">Reference proteome</keyword>
<gene>
    <name evidence="2" type="ORF">MOTC310_31795</name>
</gene>
<dbReference type="Pfam" id="PF02469">
    <property type="entry name" value="Fasciclin"/>
    <property type="match status" value="1"/>
</dbReference>
<sequence>MWAGTTTMEGASKANNFTTPVPAVKAGVVDTLSGNGPLTVSATTNKAFENLPARMVHKLMEPDVKGAP</sequence>
<proteinExistence type="predicted"/>
<dbReference type="Proteomes" id="UP001355206">
    <property type="component" value="Unassembled WGS sequence"/>
</dbReference>